<evidence type="ECO:0000313" key="9">
    <source>
        <dbReference type="Proteomes" id="UP000214365"/>
    </source>
</evidence>
<keyword evidence="5" id="KW-0539">Nucleus</keyword>
<name>A0A225ARG8_TALAT</name>
<dbReference type="STRING" id="1441469.A0A225ARG8"/>
<gene>
    <name evidence="8" type="ORF">UA08_00530</name>
</gene>
<keyword evidence="3" id="KW-0547">Nucleotide-binding</keyword>
<evidence type="ECO:0000256" key="2">
    <source>
        <dbReference type="ARBA" id="ARBA00022598"/>
    </source>
</evidence>
<dbReference type="InterPro" id="IPR012308">
    <property type="entry name" value="DNA_ligase_ATP-dep_N"/>
</dbReference>
<feature type="region of interest" description="Disordered" evidence="6">
    <location>
        <begin position="796"/>
        <end position="833"/>
    </location>
</feature>
<dbReference type="GO" id="GO:0003910">
    <property type="term" value="F:DNA ligase (ATP) activity"/>
    <property type="evidence" value="ECO:0007669"/>
    <property type="project" value="InterPro"/>
</dbReference>
<dbReference type="PROSITE" id="PS50160">
    <property type="entry name" value="DNA_LIGASE_A3"/>
    <property type="match status" value="1"/>
</dbReference>
<dbReference type="AlphaFoldDB" id="A0A225ARG8"/>
<dbReference type="GO" id="GO:0006303">
    <property type="term" value="P:double-strand break repair via nonhomologous end joining"/>
    <property type="evidence" value="ECO:0007669"/>
    <property type="project" value="TreeGrafter"/>
</dbReference>
<feature type="compositionally biased region" description="Low complexity" evidence="6">
    <location>
        <begin position="804"/>
        <end position="818"/>
    </location>
</feature>
<dbReference type="GeneID" id="31000285"/>
<dbReference type="Proteomes" id="UP000214365">
    <property type="component" value="Unassembled WGS sequence"/>
</dbReference>
<dbReference type="EMBL" id="LFMY01000001">
    <property type="protein sequence ID" value="OKL64181.1"/>
    <property type="molecule type" value="Genomic_DNA"/>
</dbReference>
<dbReference type="Pfam" id="PF04675">
    <property type="entry name" value="DNA_ligase_A_N"/>
    <property type="match status" value="1"/>
</dbReference>
<keyword evidence="4" id="KW-0067">ATP-binding</keyword>
<dbReference type="PANTHER" id="PTHR45997">
    <property type="entry name" value="DNA LIGASE 4"/>
    <property type="match status" value="1"/>
</dbReference>
<feature type="domain" description="ATP-dependent DNA ligase family profile" evidence="7">
    <location>
        <begin position="393"/>
        <end position="536"/>
    </location>
</feature>
<evidence type="ECO:0000256" key="6">
    <source>
        <dbReference type="SAM" id="MobiDB-lite"/>
    </source>
</evidence>
<dbReference type="GO" id="GO:0005524">
    <property type="term" value="F:ATP binding"/>
    <property type="evidence" value="ECO:0007669"/>
    <property type="project" value="UniProtKB-KW"/>
</dbReference>
<dbReference type="CDD" id="cd08039">
    <property type="entry name" value="Adenylation_DNA_ligase_Fungal"/>
    <property type="match status" value="1"/>
</dbReference>
<reference evidence="8 9" key="1">
    <citation type="submission" date="2015-06" db="EMBL/GenBank/DDBJ databases">
        <title>Talaromyces atroroseus IBT 11181 draft genome.</title>
        <authorList>
            <person name="Rasmussen K.B."/>
            <person name="Rasmussen S."/>
            <person name="Petersen B."/>
            <person name="Sicheritz-Ponten T."/>
            <person name="Mortensen U.H."/>
            <person name="Thrane U."/>
        </authorList>
    </citation>
    <scope>NUCLEOTIDE SEQUENCE [LARGE SCALE GENOMIC DNA]</scope>
    <source>
        <strain evidence="8 9">IBT 11181</strain>
    </source>
</reference>
<dbReference type="Pfam" id="PF01068">
    <property type="entry name" value="DNA_ligase_A_M"/>
    <property type="match status" value="1"/>
</dbReference>
<evidence type="ECO:0000256" key="5">
    <source>
        <dbReference type="ARBA" id="ARBA00023242"/>
    </source>
</evidence>
<comment type="similarity">
    <text evidence="1">Belongs to the ATP-dependent DNA ligase family.</text>
</comment>
<dbReference type="SUPFAM" id="SSF56091">
    <property type="entry name" value="DNA ligase/mRNA capping enzyme, catalytic domain"/>
    <property type="match status" value="1"/>
</dbReference>
<proteinExistence type="inferred from homology"/>
<protein>
    <recommendedName>
        <fullName evidence="7">ATP-dependent DNA ligase family profile domain-containing protein</fullName>
    </recommendedName>
</protein>
<dbReference type="GO" id="GO:0032807">
    <property type="term" value="C:DNA ligase IV complex"/>
    <property type="evidence" value="ECO:0007669"/>
    <property type="project" value="TreeGrafter"/>
</dbReference>
<organism evidence="8 9">
    <name type="scientific">Talaromyces atroroseus</name>
    <dbReference type="NCBI Taxonomy" id="1441469"/>
    <lineage>
        <taxon>Eukaryota</taxon>
        <taxon>Fungi</taxon>
        <taxon>Dikarya</taxon>
        <taxon>Ascomycota</taxon>
        <taxon>Pezizomycotina</taxon>
        <taxon>Eurotiomycetes</taxon>
        <taxon>Eurotiomycetidae</taxon>
        <taxon>Eurotiales</taxon>
        <taxon>Trichocomaceae</taxon>
        <taxon>Talaromyces</taxon>
        <taxon>Talaromyces sect. Trachyspermi</taxon>
    </lineage>
</organism>
<dbReference type="GO" id="GO:0006297">
    <property type="term" value="P:nucleotide-excision repair, DNA gap filling"/>
    <property type="evidence" value="ECO:0007669"/>
    <property type="project" value="TreeGrafter"/>
</dbReference>
<dbReference type="Gene3D" id="3.30.470.30">
    <property type="entry name" value="DNA ligase/mRNA capping enzyme"/>
    <property type="match status" value="1"/>
</dbReference>
<evidence type="ECO:0000256" key="1">
    <source>
        <dbReference type="ARBA" id="ARBA00007572"/>
    </source>
</evidence>
<evidence type="ECO:0000256" key="3">
    <source>
        <dbReference type="ARBA" id="ARBA00022741"/>
    </source>
</evidence>
<dbReference type="SUPFAM" id="SSF50249">
    <property type="entry name" value="Nucleic acid-binding proteins"/>
    <property type="match status" value="1"/>
</dbReference>
<dbReference type="InterPro" id="IPR012310">
    <property type="entry name" value="DNA_ligase_ATP-dep_cent"/>
</dbReference>
<dbReference type="GO" id="GO:0006310">
    <property type="term" value="P:DNA recombination"/>
    <property type="evidence" value="ECO:0007669"/>
    <property type="project" value="InterPro"/>
</dbReference>
<evidence type="ECO:0000313" key="8">
    <source>
        <dbReference type="EMBL" id="OKL64181.1"/>
    </source>
</evidence>
<dbReference type="RefSeq" id="XP_020124302.1">
    <property type="nucleotide sequence ID" value="XM_020260347.1"/>
</dbReference>
<dbReference type="PANTHER" id="PTHR45997:SF2">
    <property type="entry name" value="ATP DEPENDENT DNA LIGASE DOMAIN PROTEIN (AFU_ORTHOLOGUE AFUA_5G02430)"/>
    <property type="match status" value="1"/>
</dbReference>
<keyword evidence="9" id="KW-1185">Reference proteome</keyword>
<dbReference type="Gene3D" id="1.10.3260.10">
    <property type="entry name" value="DNA ligase, ATP-dependent, N-terminal domain"/>
    <property type="match status" value="1"/>
</dbReference>
<evidence type="ECO:0000256" key="4">
    <source>
        <dbReference type="ARBA" id="ARBA00022840"/>
    </source>
</evidence>
<keyword evidence="2" id="KW-0436">Ligase</keyword>
<dbReference type="InterPro" id="IPR036599">
    <property type="entry name" value="DNA_ligase_N_sf"/>
</dbReference>
<dbReference type="Gene3D" id="2.40.50.140">
    <property type="entry name" value="Nucleic acid-binding proteins"/>
    <property type="match status" value="1"/>
</dbReference>
<dbReference type="InterPro" id="IPR012340">
    <property type="entry name" value="NA-bd_OB-fold"/>
</dbReference>
<accession>A0A225ARG8</accession>
<comment type="caution">
    <text evidence="8">The sequence shown here is derived from an EMBL/GenBank/DDBJ whole genome shotgun (WGS) entry which is preliminary data.</text>
</comment>
<dbReference type="GO" id="GO:0003677">
    <property type="term" value="F:DNA binding"/>
    <property type="evidence" value="ECO:0007669"/>
    <property type="project" value="InterPro"/>
</dbReference>
<dbReference type="OrthoDB" id="2160351at2759"/>
<evidence type="ECO:0000259" key="7">
    <source>
        <dbReference type="PROSITE" id="PS50160"/>
    </source>
</evidence>
<sequence>MGFRFSYVCDLLSSLEGNRLSKATSAARARNPDFCTISSWCLNHSQRIHDKGTDLLALLSCLFPDKRPDRVYWLQHASLARIIGRCLYLGASRLKDLSRWQISGSGDLAECVQNVMSQAENQIAPGQEVTVEEIDAALQQIASRCRFSGSRVRRSHAAVDVDEVLGSIYRRLSSRDAKWLTRMILKSYGPVELPVNYILKSIHFLLPHMLLFQDSFEAAVDLLKSPTFQLFPSRPQPDFAKLLGNKALESFVPRLGVKVGRPEYYKARSIKHCCNMINRRRVSLERKYDGEYCQIHVDITKGHDCFQIFSKSGKDSTYDRIGIHDAIKHSLGIGEAHCKVSRRCILEGELLVWDDRSGKVLEFHKLRKFVTRSGVLIGADLDSQPKPYEHLMIVFFDILLLDDDVCLSKPHSTRRLLLKETVKVLPGRADISEQEIVDFSRQDGSRLLRLAFTKSIAERWEGLVIKACDEPYFSVLSPDKGDGYTRWIKLKKDYIPGLGDTADFALIGARYESKDVPSLSKISALSWTQFFIGCLDNKDDVVRLHASPRFRIVDIIGSHSLSVNDMQVLNQWGKFVACDVDSNTAYELHSIHNSLPAMDVVFKTPFVVEMLGSGFDKPGNAQYYVLRFPRVLKIHWDRTYEDAISFSELQDLAEKARSVPEDELQEENAMWYDKVEATNKKNGYIVDRSQSTSSTITSCTSPLSKSGSLISPDLTPLSSKEVGAYAHTRHLDKTPPTNSLHTLKRKISSTHSQSELTPTPFSKRLRVSVLTSSTNMEHSISDLRLYSQHLRVRGSPIPRSWTTSIGSSRSNPSSRPLSKMGSRATSPLRENPNVLLRAPPNYVQPLPSNFVRSDLGQDHCQISSTAPAPAPTTRYCSIEEPIEQNDLSASISTNNILPPPRPLPTHPLSPLATIPMYCGEFGFVENLFRQTPREFTFSALHFVQSLGFPYYRGMLRASNPAAADSQIALGIVLVNIRDPANTLTTQLCNVGNQVVAQLCELHSILPSSGKIFFLDRRVLNAGGSDGIHNELFLLNDWWAQYGMQYYYATISWSLGKDVDQFPQSVGEPFGHAAQSDSRKATGVVSRFQPSDVESIGEFVSIRPTVHIDGDHFYAPYTLPENIWHENLSPILQPGSRIGTITNVNSECSSSAFI</sequence>
<dbReference type="InterPro" id="IPR029710">
    <property type="entry name" value="LIG4"/>
</dbReference>